<dbReference type="Pfam" id="PF20231">
    <property type="entry name" value="DUF6589"/>
    <property type="match status" value="1"/>
</dbReference>
<evidence type="ECO:0000313" key="3">
    <source>
        <dbReference type="Proteomes" id="UP001373714"/>
    </source>
</evidence>
<proteinExistence type="predicted"/>
<feature type="domain" description="DUF6589" evidence="1">
    <location>
        <begin position="131"/>
        <end position="319"/>
    </location>
</feature>
<dbReference type="AlphaFoldDB" id="A0AAV9UC32"/>
<dbReference type="EMBL" id="JAVHNS010000012">
    <property type="protein sequence ID" value="KAK6338597.1"/>
    <property type="molecule type" value="Genomic_DNA"/>
</dbReference>
<reference evidence="2 3" key="1">
    <citation type="submission" date="2019-10" db="EMBL/GenBank/DDBJ databases">
        <authorList>
            <person name="Palmer J.M."/>
        </authorList>
    </citation>
    <scope>NUCLEOTIDE SEQUENCE [LARGE SCALE GENOMIC DNA]</scope>
    <source>
        <strain evidence="2 3">TWF730</strain>
    </source>
</reference>
<dbReference type="Proteomes" id="UP001373714">
    <property type="component" value="Unassembled WGS sequence"/>
</dbReference>
<protein>
    <recommendedName>
        <fullName evidence="1">DUF6589 domain-containing protein</fullName>
    </recommendedName>
</protein>
<accession>A0AAV9UC32</accession>
<comment type="caution">
    <text evidence="2">The sequence shown here is derived from an EMBL/GenBank/DDBJ whole genome shotgun (WGS) entry which is preliminary data.</text>
</comment>
<evidence type="ECO:0000259" key="1">
    <source>
        <dbReference type="Pfam" id="PF20231"/>
    </source>
</evidence>
<keyword evidence="3" id="KW-1185">Reference proteome</keyword>
<sequence length="324" mass="36681">MVPSEAAWEYARQAIRYYILSIMEYTLGIKLTKEERLKFKIAPQFTFQCPSDPPIIRNFGLLPFNQGEMKVNRAFLEYAQEKEMSLPPGSLFRKTIPFSADQLGLLRTQTNGIQADVNGIKATVEDPEGEDDDDPTDPVSLSFATAKLGHASPRKDLHNQERFIEMALDAHVLALLASEAREKDPADIDFPEGPARLQTILKLVDQVTEKVFFIANTRCLQSMSNSRRDYTQEGGLLLILRGLKIRDLCRSVRLDDTGRLMKLVELVLFIPFFAGSGMTNYMYEFLSFKAAFTIEYSQELLSVLKSSWLINPSGKPGSFWRSMS</sequence>
<evidence type="ECO:0000313" key="2">
    <source>
        <dbReference type="EMBL" id="KAK6338597.1"/>
    </source>
</evidence>
<gene>
    <name evidence="2" type="ORF">TWF730_002658</name>
</gene>
<dbReference type="InterPro" id="IPR046496">
    <property type="entry name" value="DUF6589"/>
</dbReference>
<name>A0AAV9UC32_9PEZI</name>
<organism evidence="2 3">
    <name type="scientific">Orbilia blumenaviensis</name>
    <dbReference type="NCBI Taxonomy" id="1796055"/>
    <lineage>
        <taxon>Eukaryota</taxon>
        <taxon>Fungi</taxon>
        <taxon>Dikarya</taxon>
        <taxon>Ascomycota</taxon>
        <taxon>Pezizomycotina</taxon>
        <taxon>Orbiliomycetes</taxon>
        <taxon>Orbiliales</taxon>
        <taxon>Orbiliaceae</taxon>
        <taxon>Orbilia</taxon>
    </lineage>
</organism>